<keyword evidence="4 7" id="KW-0418">Kinase</keyword>
<keyword evidence="2" id="KW-0808">Transferase</keyword>
<reference evidence="7 8" key="1">
    <citation type="submission" date="2020-03" db="EMBL/GenBank/DDBJ databases">
        <title>WGS of actinomycetes isolated from Thailand.</title>
        <authorList>
            <person name="Thawai C."/>
        </authorList>
    </citation>
    <scope>NUCLEOTIDE SEQUENCE [LARGE SCALE GENOMIC DNA]</scope>
    <source>
        <strain evidence="7 8">PRB2-1</strain>
    </source>
</reference>
<evidence type="ECO:0000256" key="3">
    <source>
        <dbReference type="ARBA" id="ARBA00022741"/>
    </source>
</evidence>
<dbReference type="PANTHER" id="PTHR43085:SF1">
    <property type="entry name" value="PSEUDOURIDINE KINASE-RELATED"/>
    <property type="match status" value="1"/>
</dbReference>
<dbReference type="PANTHER" id="PTHR43085">
    <property type="entry name" value="HEXOKINASE FAMILY MEMBER"/>
    <property type="match status" value="1"/>
</dbReference>
<evidence type="ECO:0000313" key="8">
    <source>
        <dbReference type="Proteomes" id="UP000734511"/>
    </source>
</evidence>
<dbReference type="InterPro" id="IPR029056">
    <property type="entry name" value="Ribokinase-like"/>
</dbReference>
<dbReference type="InterPro" id="IPR011611">
    <property type="entry name" value="PfkB_dom"/>
</dbReference>
<dbReference type="InterPro" id="IPR002173">
    <property type="entry name" value="Carboh/pur_kinase_PfkB_CS"/>
</dbReference>
<dbReference type="Pfam" id="PF00294">
    <property type="entry name" value="PfkB"/>
    <property type="match status" value="1"/>
</dbReference>
<evidence type="ECO:0000313" key="7">
    <source>
        <dbReference type="EMBL" id="NJP47295.1"/>
    </source>
</evidence>
<dbReference type="PROSITE" id="PS00584">
    <property type="entry name" value="PFKB_KINASES_2"/>
    <property type="match status" value="1"/>
</dbReference>
<protein>
    <submittedName>
        <fullName evidence="7">Carbohydrate kinase</fullName>
    </submittedName>
</protein>
<dbReference type="Gene3D" id="3.40.1190.20">
    <property type="match status" value="1"/>
</dbReference>
<dbReference type="GO" id="GO:0016301">
    <property type="term" value="F:kinase activity"/>
    <property type="evidence" value="ECO:0007669"/>
    <property type="project" value="UniProtKB-KW"/>
</dbReference>
<keyword evidence="5" id="KW-0067">ATP-binding</keyword>
<evidence type="ECO:0000256" key="1">
    <source>
        <dbReference type="ARBA" id="ARBA00010688"/>
    </source>
</evidence>
<name>A0ABX0ZWE1_9ACTN</name>
<evidence type="ECO:0000256" key="2">
    <source>
        <dbReference type="ARBA" id="ARBA00022679"/>
    </source>
</evidence>
<evidence type="ECO:0000256" key="4">
    <source>
        <dbReference type="ARBA" id="ARBA00022777"/>
    </source>
</evidence>
<proteinExistence type="inferred from homology"/>
<dbReference type="RefSeq" id="WP_167986126.1">
    <property type="nucleotide sequence ID" value="NZ_JAATEJ010000028.1"/>
</dbReference>
<dbReference type="SUPFAM" id="SSF53613">
    <property type="entry name" value="Ribokinase-like"/>
    <property type="match status" value="1"/>
</dbReference>
<sequence length="320" mass="32045">MSDFLVIGECVADIVRTPGAPDVTHPGGSPANVAYGLARLGHRARLLSQLGQDAAGALIREHLESAGVELLADGRPGLATPTAVVTLDARGAASYDFAIGWTLRPVEPPADGVRHVHLGSIGAVAAPGAAAAQGVAERMRATATVSYDPNVRPALMGERAAALAAVERCVALSDVVKASDEDLAWLHPGEAPGEVARRWLALGPAVVFVTLGARGADAFTAAGRVTAAPVPVEVADTVGAGDAFMAAVLDALAALGLTGAAARPLLPARLDGPALAEVLRRAGTAAALTVSRAGARPPDAAELDAAVLRGAVRSSGPAGR</sequence>
<organism evidence="7 8">
    <name type="scientific">Actinacidiphila epipremni</name>
    <dbReference type="NCBI Taxonomy" id="2053013"/>
    <lineage>
        <taxon>Bacteria</taxon>
        <taxon>Bacillati</taxon>
        <taxon>Actinomycetota</taxon>
        <taxon>Actinomycetes</taxon>
        <taxon>Kitasatosporales</taxon>
        <taxon>Streptomycetaceae</taxon>
        <taxon>Actinacidiphila</taxon>
    </lineage>
</organism>
<evidence type="ECO:0000259" key="6">
    <source>
        <dbReference type="Pfam" id="PF00294"/>
    </source>
</evidence>
<comment type="similarity">
    <text evidence="1">Belongs to the carbohydrate kinase PfkB family.</text>
</comment>
<keyword evidence="8" id="KW-1185">Reference proteome</keyword>
<accession>A0ABX0ZWE1</accession>
<dbReference type="InterPro" id="IPR050306">
    <property type="entry name" value="PfkB_Carbo_kinase"/>
</dbReference>
<evidence type="ECO:0000256" key="5">
    <source>
        <dbReference type="ARBA" id="ARBA00022840"/>
    </source>
</evidence>
<feature type="domain" description="Carbohydrate kinase PfkB" evidence="6">
    <location>
        <begin position="4"/>
        <end position="298"/>
    </location>
</feature>
<dbReference type="PROSITE" id="PS00583">
    <property type="entry name" value="PFKB_KINASES_1"/>
    <property type="match status" value="1"/>
</dbReference>
<gene>
    <name evidence="7" type="ORF">HCN08_28410</name>
</gene>
<dbReference type="EMBL" id="JAATEJ010000028">
    <property type="protein sequence ID" value="NJP47295.1"/>
    <property type="molecule type" value="Genomic_DNA"/>
</dbReference>
<dbReference type="Proteomes" id="UP000734511">
    <property type="component" value="Unassembled WGS sequence"/>
</dbReference>
<comment type="caution">
    <text evidence="7">The sequence shown here is derived from an EMBL/GenBank/DDBJ whole genome shotgun (WGS) entry which is preliminary data.</text>
</comment>
<keyword evidence="3" id="KW-0547">Nucleotide-binding</keyword>
<dbReference type="CDD" id="cd01167">
    <property type="entry name" value="bac_FRK"/>
    <property type="match status" value="1"/>
</dbReference>